<dbReference type="SUPFAM" id="SSF53335">
    <property type="entry name" value="S-adenosyl-L-methionine-dependent methyltransferases"/>
    <property type="match status" value="1"/>
</dbReference>
<dbReference type="EMBL" id="JANTEZ010000002">
    <property type="protein sequence ID" value="MCS5714254.1"/>
    <property type="molecule type" value="Genomic_DNA"/>
</dbReference>
<dbReference type="CDD" id="cd02440">
    <property type="entry name" value="AdoMet_MTases"/>
    <property type="match status" value="1"/>
</dbReference>
<name>A0ABT2GDF0_9MICO</name>
<dbReference type="Gene3D" id="3.40.50.150">
    <property type="entry name" value="Vaccinia Virus protein VP39"/>
    <property type="match status" value="1"/>
</dbReference>
<dbReference type="RefSeq" id="WP_259485775.1">
    <property type="nucleotide sequence ID" value="NZ_JANTEZ010000002.1"/>
</dbReference>
<accession>A0ABT2GDF0</accession>
<proteinExistence type="predicted"/>
<dbReference type="Proteomes" id="UP001165580">
    <property type="component" value="Unassembled WGS sequence"/>
</dbReference>
<dbReference type="GO" id="GO:0032259">
    <property type="term" value="P:methylation"/>
    <property type="evidence" value="ECO:0007669"/>
    <property type="project" value="UniProtKB-KW"/>
</dbReference>
<dbReference type="Pfam" id="PF13489">
    <property type="entry name" value="Methyltransf_23"/>
    <property type="match status" value="1"/>
</dbReference>
<organism evidence="1 2">
    <name type="scientific">Herbiconiux gentiana</name>
    <dbReference type="NCBI Taxonomy" id="2970912"/>
    <lineage>
        <taxon>Bacteria</taxon>
        <taxon>Bacillati</taxon>
        <taxon>Actinomycetota</taxon>
        <taxon>Actinomycetes</taxon>
        <taxon>Micrococcales</taxon>
        <taxon>Microbacteriaceae</taxon>
        <taxon>Herbiconiux</taxon>
    </lineage>
</organism>
<dbReference type="PANTHER" id="PTHR43861">
    <property type="entry name" value="TRANS-ACONITATE 2-METHYLTRANSFERASE-RELATED"/>
    <property type="match status" value="1"/>
</dbReference>
<dbReference type="InterPro" id="IPR029063">
    <property type="entry name" value="SAM-dependent_MTases_sf"/>
</dbReference>
<dbReference type="GO" id="GO:0008168">
    <property type="term" value="F:methyltransferase activity"/>
    <property type="evidence" value="ECO:0007669"/>
    <property type="project" value="UniProtKB-KW"/>
</dbReference>
<keyword evidence="1" id="KW-0489">Methyltransferase</keyword>
<evidence type="ECO:0000313" key="1">
    <source>
        <dbReference type="EMBL" id="MCS5714254.1"/>
    </source>
</evidence>
<reference evidence="1" key="1">
    <citation type="submission" date="2022-08" db="EMBL/GenBank/DDBJ databases">
        <authorList>
            <person name="Deng Y."/>
            <person name="Han X.-F."/>
            <person name="Zhang Y.-Q."/>
        </authorList>
    </citation>
    <scope>NUCLEOTIDE SEQUENCE</scope>
    <source>
        <strain evidence="1">CPCC 205716</strain>
    </source>
</reference>
<keyword evidence="2" id="KW-1185">Reference proteome</keyword>
<comment type="caution">
    <text evidence="1">The sequence shown here is derived from an EMBL/GenBank/DDBJ whole genome shotgun (WGS) entry which is preliminary data.</text>
</comment>
<sequence>MAGWDGERYAEVATLQHELGRRFADALTPVAGSGGRAARVVDAGCGDGVVTRMIAALPWVGDVLGFDPSPLMVEKAGAGNPGVSFEAGDVTTFVATSPFDLAVSLNALHWVPDSAAALAQLRDALRPGGRLVAQFVSEGARPSLEDVAQQVATGPAWGRYFSGVEAPHVHRTAEEWRALAAGAGLAVSGAEVSDLAWDFGSAEAFEAWCTVGFTAWTERLPAEAHGSFVREVTGEYASVVGSHRVLRFQQLRLEAGRG</sequence>
<keyword evidence="1" id="KW-0808">Transferase</keyword>
<dbReference type="PANTHER" id="PTHR43861:SF1">
    <property type="entry name" value="TRANS-ACONITATE 2-METHYLTRANSFERASE"/>
    <property type="match status" value="1"/>
</dbReference>
<protein>
    <submittedName>
        <fullName evidence="1">Class I SAM-dependent methyltransferase</fullName>
    </submittedName>
</protein>
<evidence type="ECO:0000313" key="2">
    <source>
        <dbReference type="Proteomes" id="UP001165580"/>
    </source>
</evidence>
<gene>
    <name evidence="1" type="ORF">NVV95_06765</name>
</gene>